<evidence type="ECO:0000313" key="1">
    <source>
        <dbReference type="EMBL" id="KHT54111.1"/>
    </source>
</evidence>
<dbReference type="AlphaFoldDB" id="A0A0B3XWX4"/>
<reference evidence="1 2" key="1">
    <citation type="submission" date="2014-12" db="EMBL/GenBank/DDBJ databases">
        <title>Genome sequencing of Alteromonas marina AD001.</title>
        <authorList>
            <person name="Adrian T.G.S."/>
            <person name="Chan K.G."/>
        </authorList>
    </citation>
    <scope>NUCLEOTIDE SEQUENCE [LARGE SCALE GENOMIC DNA]</scope>
    <source>
        <strain evidence="1 2">AD001</strain>
    </source>
</reference>
<evidence type="ECO:0000313" key="2">
    <source>
        <dbReference type="Proteomes" id="UP000031197"/>
    </source>
</evidence>
<sequence>MMKLMFLVPDADIQSGGHLAQIRFYDLCKNFTEAEIITYRTPDERYRNLDDIFTSDNTLSSCIFVIHWGPHVTDLAKRLRSRGLKVVYFAHSTGWDLELDDGVPIVCVSKNTQAIRGRLNPRNPIFTVPNVLDSEFYADDTEKDIDVFIQKRKSSDYLINTLAPELSKHCNVVVLDEWVESLSPYFRRSKVYLYDSVGHWVRMKTTEGFGLPPLEALACGCIVYSSINDALSDYLDPGFNSGQVGVYSVAYDVKQILNSLETGTPIPSDYSFLDIYRERSVEVRLNEVFKKIEDFFSLTDGSEADVPHIDLMTEEHSLLGRLIRIIMPNAVKSKIKKILKEYKGN</sequence>
<dbReference type="EMBL" id="JWLW01000012">
    <property type="protein sequence ID" value="KHT54111.1"/>
    <property type="molecule type" value="Genomic_DNA"/>
</dbReference>
<protein>
    <submittedName>
        <fullName evidence="1">Uncharacterized protein</fullName>
    </submittedName>
</protein>
<keyword evidence="2" id="KW-1185">Reference proteome</keyword>
<dbReference type="Gene3D" id="3.40.50.2000">
    <property type="entry name" value="Glycogen Phosphorylase B"/>
    <property type="match status" value="1"/>
</dbReference>
<gene>
    <name evidence="1" type="ORF">RJ41_06090</name>
</gene>
<proteinExistence type="predicted"/>
<organism evidence="1 2">
    <name type="scientific">Alteromonas marina</name>
    <dbReference type="NCBI Taxonomy" id="203795"/>
    <lineage>
        <taxon>Bacteria</taxon>
        <taxon>Pseudomonadati</taxon>
        <taxon>Pseudomonadota</taxon>
        <taxon>Gammaproteobacteria</taxon>
        <taxon>Alteromonadales</taxon>
        <taxon>Alteromonadaceae</taxon>
        <taxon>Alteromonas/Salinimonas group</taxon>
        <taxon>Alteromonas</taxon>
    </lineage>
</organism>
<dbReference type="SUPFAM" id="SSF53756">
    <property type="entry name" value="UDP-Glycosyltransferase/glycogen phosphorylase"/>
    <property type="match status" value="1"/>
</dbReference>
<dbReference type="Proteomes" id="UP000031197">
    <property type="component" value="Unassembled WGS sequence"/>
</dbReference>
<dbReference type="RefSeq" id="WP_039218281.1">
    <property type="nucleotide sequence ID" value="NZ_JWLW01000012.1"/>
</dbReference>
<name>A0A0B3XWX4_9ALTE</name>
<dbReference type="OrthoDB" id="9801609at2"/>
<accession>A0A0B3XWX4</accession>
<comment type="caution">
    <text evidence="1">The sequence shown here is derived from an EMBL/GenBank/DDBJ whole genome shotgun (WGS) entry which is preliminary data.</text>
</comment>